<sequence length="254" mass="28359">MAERPRFDVPAAKAAKVSIIDSSLRLSGSTDLVVGPGFKKAFLPGYPAGPDSPVREADFEGRELREIDFEHKSLQIGPFRAFDFFGDGSFYLLDTPGHDIGHLAGLARTTTGPDTFIFMGGDLCHHGGELRPSKYLPYPSNLSEHLSLSDSLRLRLSQCPGSAFDDMNIKRGRTSRETFFDPAIGFDKDLAIKTIKESQQADAQDNVFFVFAHDTTMFGVIDMFPKQANDWKEKGWKEKTLWKFLNDFEAALRP</sequence>
<evidence type="ECO:0000256" key="2">
    <source>
        <dbReference type="ARBA" id="ARBA00022723"/>
    </source>
</evidence>
<dbReference type="GO" id="GO:0016787">
    <property type="term" value="F:hydrolase activity"/>
    <property type="evidence" value="ECO:0007669"/>
    <property type="project" value="UniProtKB-KW"/>
</dbReference>
<keyword evidence="6" id="KW-1185">Reference proteome</keyword>
<dbReference type="EMBL" id="LUFC02000288">
    <property type="protein sequence ID" value="KAF4499124.1"/>
    <property type="molecule type" value="Genomic_DNA"/>
</dbReference>
<gene>
    <name evidence="5" type="ORF">FAGAP_4717</name>
</gene>
<dbReference type="AlphaFoldDB" id="A0A9P5BBT6"/>
<dbReference type="GO" id="GO:0046872">
    <property type="term" value="F:metal ion binding"/>
    <property type="evidence" value="ECO:0007669"/>
    <property type="project" value="UniProtKB-KW"/>
</dbReference>
<organism evidence="5 6">
    <name type="scientific">Fusarium agapanthi</name>
    <dbReference type="NCBI Taxonomy" id="1803897"/>
    <lineage>
        <taxon>Eukaryota</taxon>
        <taxon>Fungi</taxon>
        <taxon>Dikarya</taxon>
        <taxon>Ascomycota</taxon>
        <taxon>Pezizomycotina</taxon>
        <taxon>Sordariomycetes</taxon>
        <taxon>Hypocreomycetidae</taxon>
        <taxon>Hypocreales</taxon>
        <taxon>Nectriaceae</taxon>
        <taxon>Fusarium</taxon>
        <taxon>Fusarium fujikuroi species complex</taxon>
    </lineage>
</organism>
<evidence type="ECO:0000256" key="3">
    <source>
        <dbReference type="ARBA" id="ARBA00022801"/>
    </source>
</evidence>
<evidence type="ECO:0000313" key="6">
    <source>
        <dbReference type="Proteomes" id="UP000737391"/>
    </source>
</evidence>
<dbReference type="Proteomes" id="UP000737391">
    <property type="component" value="Unassembled WGS sequence"/>
</dbReference>
<dbReference type="PANTHER" id="PTHR42978">
    <property type="entry name" value="QUORUM-QUENCHING LACTONASE YTNP-RELATED-RELATED"/>
    <property type="match status" value="1"/>
</dbReference>
<keyword evidence="4" id="KW-0862">Zinc</keyword>
<comment type="caution">
    <text evidence="5">The sequence shown here is derived from an EMBL/GenBank/DDBJ whole genome shotgun (WGS) entry which is preliminary data.</text>
</comment>
<dbReference type="InterPro" id="IPR036866">
    <property type="entry name" value="RibonucZ/Hydroxyglut_hydro"/>
</dbReference>
<dbReference type="Gene3D" id="3.60.15.10">
    <property type="entry name" value="Ribonuclease Z/Hydroxyacylglutathione hydrolase-like"/>
    <property type="match status" value="1"/>
</dbReference>
<keyword evidence="2" id="KW-0479">Metal-binding</keyword>
<evidence type="ECO:0000256" key="1">
    <source>
        <dbReference type="ARBA" id="ARBA00007749"/>
    </source>
</evidence>
<evidence type="ECO:0000256" key="4">
    <source>
        <dbReference type="ARBA" id="ARBA00022833"/>
    </source>
</evidence>
<dbReference type="SUPFAM" id="SSF56281">
    <property type="entry name" value="Metallo-hydrolase/oxidoreductase"/>
    <property type="match status" value="1"/>
</dbReference>
<comment type="similarity">
    <text evidence="1">Belongs to the metallo-beta-lactamase superfamily.</text>
</comment>
<dbReference type="InterPro" id="IPR051013">
    <property type="entry name" value="MBL_superfamily_lactonases"/>
</dbReference>
<reference evidence="5" key="1">
    <citation type="submission" date="2020-01" db="EMBL/GenBank/DDBJ databases">
        <title>Identification and distribution of gene clusters putatively required for synthesis of sphingolipid metabolism inhibitors in phylogenetically diverse species of the filamentous fungus Fusarium.</title>
        <authorList>
            <person name="Kim H.-S."/>
            <person name="Busman M."/>
            <person name="Brown D.W."/>
            <person name="Divon H."/>
            <person name="Uhlig S."/>
            <person name="Proctor R.H."/>
        </authorList>
    </citation>
    <scope>NUCLEOTIDE SEQUENCE</scope>
    <source>
        <strain evidence="5">NRRL 31653</strain>
    </source>
</reference>
<keyword evidence="3" id="KW-0378">Hydrolase</keyword>
<dbReference type="PANTHER" id="PTHR42978:SF5">
    <property type="entry name" value="METALLO-BETA-LACTAMASE DOMAIN-CONTAINING PROTEIN"/>
    <property type="match status" value="1"/>
</dbReference>
<evidence type="ECO:0000313" key="5">
    <source>
        <dbReference type="EMBL" id="KAF4499124.1"/>
    </source>
</evidence>
<accession>A0A9P5BBT6</accession>
<name>A0A9P5BBT6_9HYPO</name>
<protein>
    <submittedName>
        <fullName evidence="5">N-acyl homoserine lactonase</fullName>
    </submittedName>
</protein>
<dbReference type="OrthoDB" id="10250730at2759"/>
<proteinExistence type="inferred from homology"/>